<evidence type="ECO:0000313" key="1">
    <source>
        <dbReference type="EMBL" id="KAK1147850.1"/>
    </source>
</evidence>
<name>A0ACC3BC48_9EURO</name>
<organism evidence="1 2">
    <name type="scientific">Aspergillus melleus</name>
    <dbReference type="NCBI Taxonomy" id="138277"/>
    <lineage>
        <taxon>Eukaryota</taxon>
        <taxon>Fungi</taxon>
        <taxon>Dikarya</taxon>
        <taxon>Ascomycota</taxon>
        <taxon>Pezizomycotina</taxon>
        <taxon>Eurotiomycetes</taxon>
        <taxon>Eurotiomycetidae</taxon>
        <taxon>Eurotiales</taxon>
        <taxon>Aspergillaceae</taxon>
        <taxon>Aspergillus</taxon>
        <taxon>Aspergillus subgen. Circumdati</taxon>
    </lineage>
</organism>
<evidence type="ECO:0000313" key="2">
    <source>
        <dbReference type="Proteomes" id="UP001177260"/>
    </source>
</evidence>
<accession>A0ACC3BC48</accession>
<keyword evidence="1" id="KW-0328">Glycosyltransferase</keyword>
<dbReference type="Proteomes" id="UP001177260">
    <property type="component" value="Unassembled WGS sequence"/>
</dbReference>
<reference evidence="1 2" key="1">
    <citation type="journal article" date="2023" name="ACS Omega">
        <title>Identification of the Neoaspergillic Acid Biosynthesis Gene Cluster by Establishing an In Vitro CRISPR-Ribonucleoprotein Genetic System in Aspergillus melleus.</title>
        <authorList>
            <person name="Yuan B."/>
            <person name="Grau M.F."/>
            <person name="Murata R.M."/>
            <person name="Torok T."/>
            <person name="Venkateswaran K."/>
            <person name="Stajich J.E."/>
            <person name="Wang C.C.C."/>
        </authorList>
    </citation>
    <scope>NUCLEOTIDE SEQUENCE [LARGE SCALE GENOMIC DNA]</scope>
    <source>
        <strain evidence="1 2">IMV 1140</strain>
    </source>
</reference>
<comment type="caution">
    <text evidence="1">The sequence shown here is derived from an EMBL/GenBank/DDBJ whole genome shotgun (WGS) entry which is preliminary data.</text>
</comment>
<protein>
    <submittedName>
        <fullName evidence="1">Mannosyltransferase</fullName>
    </submittedName>
</protein>
<dbReference type="EMBL" id="JAOPJF010000010">
    <property type="protein sequence ID" value="KAK1147850.1"/>
    <property type="molecule type" value="Genomic_DNA"/>
</dbReference>
<keyword evidence="2" id="KW-1185">Reference proteome</keyword>
<gene>
    <name evidence="1" type="primary">MNN2_1</name>
    <name evidence="1" type="ORF">N8T08_000363</name>
</gene>
<proteinExistence type="predicted"/>
<keyword evidence="1" id="KW-0808">Transferase</keyword>
<sequence>MWKQAKQAKYRSSKRFLLLSLGIVFLLIIHLLWLGPISQAPLPVSQGNLWQELHALFEKHEPQCSSPDLRGRSAGIPRFDANEDSSRVDIIVNSEELQGPLQAAHDGFMRDMQPLKAIRAYHPRTKGIVSAAGGTYFPTFLVTLRMLRRTGSTLPVEVFVKDWVEYEPYICEIVLPPLHAKCIVLSEMLSGLDGGDSNYPIEGYQIKSFAILFSSFENLIWMDADILPLHDPGPLLQYEPFSSTGLVTWPDFWKNTASPLYFNVSRQLEPPVNTRAATESGALLISKKTHYMTLILAAYYNYHGPSYYYSLLDQGAPGEGDKDTFLHAATALGQKFYTVSEPVVDLGHPDRWNRGTLGAAMLQADPMEDYALTRRGKWRVKDPSVANAARGFFVHSYHPEFNAGDELLGEKSRDKDGNPMRLWTHSKDALERLGYDVERRAWQEAKTVTCSLEHAFDTWKSKSGLCKGVQNHWNAIFEDASAEVPKFTTV</sequence>